<name>A0A0F9CYZ2_9ZZZZ</name>
<accession>A0A0F9CYZ2</accession>
<reference evidence="1" key="1">
    <citation type="journal article" date="2015" name="Nature">
        <title>Complex archaea that bridge the gap between prokaryotes and eukaryotes.</title>
        <authorList>
            <person name="Spang A."/>
            <person name="Saw J.H."/>
            <person name="Jorgensen S.L."/>
            <person name="Zaremba-Niedzwiedzka K."/>
            <person name="Martijn J."/>
            <person name="Lind A.E."/>
            <person name="van Eijk R."/>
            <person name="Schleper C."/>
            <person name="Guy L."/>
            <person name="Ettema T.J."/>
        </authorList>
    </citation>
    <scope>NUCLEOTIDE SEQUENCE</scope>
</reference>
<comment type="caution">
    <text evidence="1">The sequence shown here is derived from an EMBL/GenBank/DDBJ whole genome shotgun (WGS) entry which is preliminary data.</text>
</comment>
<gene>
    <name evidence="1" type="ORF">LCGC14_2551880</name>
</gene>
<dbReference type="EMBL" id="LAZR01041904">
    <property type="protein sequence ID" value="KKL10831.1"/>
    <property type="molecule type" value="Genomic_DNA"/>
</dbReference>
<organism evidence="1">
    <name type="scientific">marine sediment metagenome</name>
    <dbReference type="NCBI Taxonomy" id="412755"/>
    <lineage>
        <taxon>unclassified sequences</taxon>
        <taxon>metagenomes</taxon>
        <taxon>ecological metagenomes</taxon>
    </lineage>
</organism>
<evidence type="ECO:0000313" key="1">
    <source>
        <dbReference type="EMBL" id="KKL10831.1"/>
    </source>
</evidence>
<proteinExistence type="predicted"/>
<dbReference type="AlphaFoldDB" id="A0A0F9CYZ2"/>
<sequence>MKKKFFHWLGRHGFVGDDCSIYRFNICLDEMITIDRKYRFRWQRMTIRLSGTYVWGGNRKFISARFPDAGQSRDGINKANKQSADMRLQRRIKERIILDADAGDLGDKTPIVSRETIEKI</sequence>
<protein>
    <submittedName>
        <fullName evidence="1">Uncharacterized protein</fullName>
    </submittedName>
</protein>